<organism evidence="1 2">
    <name type="scientific">Seiridium cardinale</name>
    <dbReference type="NCBI Taxonomy" id="138064"/>
    <lineage>
        <taxon>Eukaryota</taxon>
        <taxon>Fungi</taxon>
        <taxon>Dikarya</taxon>
        <taxon>Ascomycota</taxon>
        <taxon>Pezizomycotina</taxon>
        <taxon>Sordariomycetes</taxon>
        <taxon>Xylariomycetidae</taxon>
        <taxon>Amphisphaeriales</taxon>
        <taxon>Sporocadaceae</taxon>
        <taxon>Seiridium</taxon>
    </lineage>
</organism>
<gene>
    <name evidence="1" type="ORF">SCAR479_04271</name>
</gene>
<reference evidence="1 2" key="1">
    <citation type="submission" date="2024-02" db="EMBL/GenBank/DDBJ databases">
        <title>First draft genome assembly of two strains of Seiridium cardinale.</title>
        <authorList>
            <person name="Emiliani G."/>
            <person name="Scali E."/>
        </authorList>
    </citation>
    <scope>NUCLEOTIDE SEQUENCE [LARGE SCALE GENOMIC DNA]</scope>
    <source>
        <strain evidence="1 2">BM-138-000479</strain>
    </source>
</reference>
<accession>A0ABR2XZP6</accession>
<protein>
    <submittedName>
        <fullName evidence="1">Oligopeptide transporter 6</fullName>
    </submittedName>
</protein>
<sequence length="95" mass="10447">MVPVGLGIGAGLVGAHRVSVHVVPKVRGFSVEEINLPQFIKYAGCIPYNQSQTFVVFECPLLAPTESSDTLKWVEEGYVAIARKHVNVYSQWTDT</sequence>
<evidence type="ECO:0000313" key="2">
    <source>
        <dbReference type="Proteomes" id="UP001465668"/>
    </source>
</evidence>
<comment type="caution">
    <text evidence="1">The sequence shown here is derived from an EMBL/GenBank/DDBJ whole genome shotgun (WGS) entry which is preliminary data.</text>
</comment>
<dbReference type="Proteomes" id="UP001465668">
    <property type="component" value="Unassembled WGS sequence"/>
</dbReference>
<keyword evidence="2" id="KW-1185">Reference proteome</keyword>
<evidence type="ECO:0000313" key="1">
    <source>
        <dbReference type="EMBL" id="KAK9779035.1"/>
    </source>
</evidence>
<name>A0ABR2XZP6_9PEZI</name>
<proteinExistence type="predicted"/>
<dbReference type="EMBL" id="JARVKM010000013">
    <property type="protein sequence ID" value="KAK9779035.1"/>
    <property type="molecule type" value="Genomic_DNA"/>
</dbReference>